<evidence type="ECO:0000313" key="2">
    <source>
        <dbReference type="EMBL" id="CAE0583852.1"/>
    </source>
</evidence>
<organism evidence="2">
    <name type="scientific">Emiliania huxleyi</name>
    <name type="common">Coccolithophore</name>
    <name type="synonym">Pontosphaera huxleyi</name>
    <dbReference type="NCBI Taxonomy" id="2903"/>
    <lineage>
        <taxon>Eukaryota</taxon>
        <taxon>Haptista</taxon>
        <taxon>Haptophyta</taxon>
        <taxon>Prymnesiophyceae</taxon>
        <taxon>Isochrysidales</taxon>
        <taxon>Noelaerhabdaceae</taxon>
        <taxon>Emiliania</taxon>
    </lineage>
</organism>
<evidence type="ECO:0000256" key="1">
    <source>
        <dbReference type="SAM" id="Phobius"/>
    </source>
</evidence>
<name>A0A7S3TGW0_EMIHU</name>
<feature type="transmembrane region" description="Helical" evidence="1">
    <location>
        <begin position="62"/>
        <end position="83"/>
    </location>
</feature>
<dbReference type="AlphaFoldDB" id="A0A7S3TGW0"/>
<accession>A0A7S3TGW0</accession>
<reference evidence="2" key="1">
    <citation type="submission" date="2021-01" db="EMBL/GenBank/DDBJ databases">
        <authorList>
            <person name="Corre E."/>
            <person name="Pelletier E."/>
            <person name="Niang G."/>
            <person name="Scheremetjew M."/>
            <person name="Finn R."/>
            <person name="Kale V."/>
            <person name="Holt S."/>
            <person name="Cochrane G."/>
            <person name="Meng A."/>
            <person name="Brown T."/>
            <person name="Cohen L."/>
        </authorList>
    </citation>
    <scope>NUCLEOTIDE SEQUENCE</scope>
    <source>
        <strain evidence="2">379</strain>
    </source>
</reference>
<protein>
    <submittedName>
        <fullName evidence="2">Uncharacterized protein</fullName>
    </submittedName>
</protein>
<dbReference type="EMBL" id="HBIR01048894">
    <property type="protein sequence ID" value="CAE0583852.1"/>
    <property type="molecule type" value="Transcribed_RNA"/>
</dbReference>
<feature type="transmembrane region" description="Helical" evidence="1">
    <location>
        <begin position="6"/>
        <end position="24"/>
    </location>
</feature>
<keyword evidence="1" id="KW-0812">Transmembrane</keyword>
<feature type="transmembrane region" description="Helical" evidence="1">
    <location>
        <begin position="36"/>
        <end position="56"/>
    </location>
</feature>
<sequence length="255" mass="28731">MRVHVASATCMWLLGGVQMCGGWLRREHPALHRVMGYCFLLCWALFVGPTACYLSLLVRGDSLFGTLSSLTLLDVTFLSYYCFFRAWRVARLRSQGARSLQLHGNLMGLGCLGTMSQLPQRFFQVHFVALRWICVRLLGLVSPPHAVEVFARWVSHEGLFGLSMVLGNGAMVLFIDGPRTRMLQEGIMSSSPKNGPRSMASQVFYGNSKEDEHELWPHDIADWSVRWRWRARLAVFAIARGFATSGWTQHPPPAT</sequence>
<keyword evidence="1" id="KW-0472">Membrane</keyword>
<proteinExistence type="predicted"/>
<gene>
    <name evidence="2" type="ORF">EHUX00137_LOCUS38196</name>
</gene>
<keyword evidence="1" id="KW-1133">Transmembrane helix</keyword>